<organism evidence="6 7">
    <name type="scientific">Chanos chanos</name>
    <name type="common">Milkfish</name>
    <name type="synonym">Mugil chanos</name>
    <dbReference type="NCBI Taxonomy" id="29144"/>
    <lineage>
        <taxon>Eukaryota</taxon>
        <taxon>Metazoa</taxon>
        <taxon>Chordata</taxon>
        <taxon>Craniata</taxon>
        <taxon>Vertebrata</taxon>
        <taxon>Euteleostomi</taxon>
        <taxon>Actinopterygii</taxon>
        <taxon>Neopterygii</taxon>
        <taxon>Teleostei</taxon>
        <taxon>Ostariophysi</taxon>
        <taxon>Gonorynchiformes</taxon>
        <taxon>Chanidae</taxon>
        <taxon>Chanos</taxon>
    </lineage>
</organism>
<dbReference type="Pfam" id="PF05825">
    <property type="entry name" value="PSP94"/>
    <property type="match status" value="1"/>
</dbReference>
<dbReference type="InterPro" id="IPR008735">
    <property type="entry name" value="PSP94"/>
</dbReference>
<proteinExistence type="inferred from homology"/>
<keyword evidence="6" id="KW-1185">Reference proteome</keyword>
<comment type="subcellular location">
    <subcellularLocation>
        <location evidence="1">Secreted</location>
    </subcellularLocation>
</comment>
<dbReference type="RefSeq" id="XP_030635773.1">
    <property type="nucleotide sequence ID" value="XM_030779913.1"/>
</dbReference>
<evidence type="ECO:0000313" key="6">
    <source>
        <dbReference type="Proteomes" id="UP000504632"/>
    </source>
</evidence>
<keyword evidence="3" id="KW-0964">Secreted</keyword>
<name>A0A6J2VV17_CHACN</name>
<evidence type="ECO:0000256" key="5">
    <source>
        <dbReference type="SAM" id="SignalP"/>
    </source>
</evidence>
<dbReference type="PANTHER" id="PTHR10500:SF7">
    <property type="entry name" value="BETA-MICROSEMINOPROTEIN"/>
    <property type="match status" value="1"/>
</dbReference>
<dbReference type="GO" id="GO:0005576">
    <property type="term" value="C:extracellular region"/>
    <property type="evidence" value="ECO:0007669"/>
    <property type="project" value="UniProtKB-SubCell"/>
</dbReference>
<dbReference type="GeneID" id="115816785"/>
<reference evidence="7" key="1">
    <citation type="submission" date="2025-08" db="UniProtKB">
        <authorList>
            <consortium name="RefSeq"/>
        </authorList>
    </citation>
    <scope>IDENTIFICATION</scope>
</reference>
<dbReference type="Proteomes" id="UP000504632">
    <property type="component" value="Chromosome 1"/>
</dbReference>
<evidence type="ECO:0000256" key="4">
    <source>
        <dbReference type="ARBA" id="ARBA00023157"/>
    </source>
</evidence>
<accession>A0A6J2VV17</accession>
<dbReference type="OrthoDB" id="6076852at2759"/>
<dbReference type="InParanoid" id="A0A6J2VV17"/>
<dbReference type="Gene3D" id="2.60.40.1900">
    <property type="entry name" value="Beta-microseminoprotein (PSP94) domain"/>
    <property type="match status" value="1"/>
</dbReference>
<evidence type="ECO:0000256" key="3">
    <source>
        <dbReference type="ARBA" id="ARBA00022525"/>
    </source>
</evidence>
<gene>
    <name evidence="7" type="primary">LOC115816785</name>
</gene>
<keyword evidence="4" id="KW-1015">Disulfide bond</keyword>
<protein>
    <submittedName>
        <fullName evidence="7">Beta-microseminoprotein-like isoform X1</fullName>
    </submittedName>
</protein>
<dbReference type="AlphaFoldDB" id="A0A6J2VV17"/>
<evidence type="ECO:0000256" key="2">
    <source>
        <dbReference type="ARBA" id="ARBA00010352"/>
    </source>
</evidence>
<evidence type="ECO:0000313" key="7">
    <source>
        <dbReference type="RefSeq" id="XP_030635773.1"/>
    </source>
</evidence>
<dbReference type="PANTHER" id="PTHR10500">
    <property type="entry name" value="BETA-MICROSEMINOPROTEIN"/>
    <property type="match status" value="1"/>
</dbReference>
<feature type="chain" id="PRO_5042060571" evidence="5">
    <location>
        <begin position="36"/>
        <end position="120"/>
    </location>
</feature>
<feature type="signal peptide" evidence="5">
    <location>
        <begin position="1"/>
        <end position="35"/>
    </location>
</feature>
<comment type="similarity">
    <text evidence="2">Belongs to the beta-microseminoprotein family.</text>
</comment>
<evidence type="ECO:0000256" key="1">
    <source>
        <dbReference type="ARBA" id="ARBA00004613"/>
    </source>
</evidence>
<keyword evidence="5" id="KW-0732">Signal</keyword>
<sequence>MRADVYLFFLLSLSLLQKSLALILILCAMLPLTQAACYFKELKPGMTRCQDDVDKTWHAVGSSWRNSKCQDCTCERCCDGMPKVMPSAGCKVEYDYQTCTFRVFNPRDPSAVCSHGAVGK</sequence>